<dbReference type="Proteomes" id="UP000280501">
    <property type="component" value="Unassembled WGS sequence"/>
</dbReference>
<reference evidence="1 2" key="1">
    <citation type="submission" date="2018-11" db="EMBL/GenBank/DDBJ databases">
        <title>Sequencing the genomes of 1000 actinobacteria strains.</title>
        <authorList>
            <person name="Klenk H.-P."/>
        </authorList>
    </citation>
    <scope>NUCLEOTIDE SEQUENCE [LARGE SCALE GENOMIC DNA]</scope>
    <source>
        <strain evidence="1 2">DSM 15700</strain>
    </source>
</reference>
<gene>
    <name evidence="1" type="ORF">EDD34_1694</name>
</gene>
<evidence type="ECO:0000313" key="1">
    <source>
        <dbReference type="EMBL" id="RPF21076.1"/>
    </source>
</evidence>
<protein>
    <submittedName>
        <fullName evidence="1">Uncharacterized protein</fullName>
    </submittedName>
</protein>
<dbReference type="EMBL" id="RKQZ01000001">
    <property type="protein sequence ID" value="RPF21076.1"/>
    <property type="molecule type" value="Genomic_DNA"/>
</dbReference>
<dbReference type="OrthoDB" id="4774008at2"/>
<sequence length="171" mass="18232">MAVFKPNKRGLDQFRRELQREFDARPVRVPVVVDGDEPTRDVPTVVNNYHGPVVTVHGDRAQLALNNGSAIQVQGDIAAGYTELAKVITDLLAELDQLGLPEDDATTVREEAQAVLAEVTKENPDDRVIKRGVTLMKGALAAVGAGLSKAVTAETAQRAAVIIDTLGQALG</sequence>
<name>A0A3N4YNP6_9MICO</name>
<evidence type="ECO:0000313" key="2">
    <source>
        <dbReference type="Proteomes" id="UP000280501"/>
    </source>
</evidence>
<accession>A0A3N4YNP6</accession>
<keyword evidence="2" id="KW-1185">Reference proteome</keyword>
<dbReference type="AlphaFoldDB" id="A0A3N4YNP6"/>
<organism evidence="1 2">
    <name type="scientific">Myceligenerans xiligouense</name>
    <dbReference type="NCBI Taxonomy" id="253184"/>
    <lineage>
        <taxon>Bacteria</taxon>
        <taxon>Bacillati</taxon>
        <taxon>Actinomycetota</taxon>
        <taxon>Actinomycetes</taxon>
        <taxon>Micrococcales</taxon>
        <taxon>Promicromonosporaceae</taxon>
        <taxon>Myceligenerans</taxon>
    </lineage>
</organism>
<dbReference type="RefSeq" id="WP_123814161.1">
    <property type="nucleotide sequence ID" value="NZ_RKQZ01000001.1"/>
</dbReference>
<comment type="caution">
    <text evidence="1">The sequence shown here is derived from an EMBL/GenBank/DDBJ whole genome shotgun (WGS) entry which is preliminary data.</text>
</comment>
<proteinExistence type="predicted"/>